<evidence type="ECO:0000256" key="9">
    <source>
        <dbReference type="PIRSR" id="PIRSR006615-1"/>
    </source>
</evidence>
<dbReference type="GO" id="GO:0008270">
    <property type="term" value="F:zinc ion binding"/>
    <property type="evidence" value="ECO:0007669"/>
    <property type="project" value="UniProtKB-ARBA"/>
</dbReference>
<dbReference type="PIRSF" id="PIRSF006615">
    <property type="entry name" value="Zn_crbxpep_Taq"/>
    <property type="match status" value="1"/>
</dbReference>
<dbReference type="Proteomes" id="UP000199488">
    <property type="component" value="Unassembled WGS sequence"/>
</dbReference>
<dbReference type="RefSeq" id="WP_091610920.1">
    <property type="nucleotide sequence ID" value="NZ_FNNC01000001.1"/>
</dbReference>
<protein>
    <recommendedName>
        <fullName evidence="8">Metal-dependent carboxypeptidase</fullName>
        <ecNumber evidence="8">3.4.17.19</ecNumber>
    </recommendedName>
</protein>
<dbReference type="PANTHER" id="PTHR34217">
    <property type="entry name" value="METAL-DEPENDENT CARBOXYPEPTIDASE"/>
    <property type="match status" value="1"/>
</dbReference>
<dbReference type="PRINTS" id="PR00998">
    <property type="entry name" value="CRBOXYPTASET"/>
</dbReference>
<dbReference type="PROSITE" id="PS52034">
    <property type="entry name" value="PEPTIDASE_M32"/>
    <property type="match status" value="1"/>
</dbReference>
<accession>A0A1H2R5X6</accession>
<keyword evidence="12" id="KW-1185">Reference proteome</keyword>
<gene>
    <name evidence="11" type="ORF">SAMN05421781_0591</name>
</gene>
<feature type="binding site" evidence="9">
    <location>
        <position position="298"/>
    </location>
    <ligand>
        <name>Zn(2+)</name>
        <dbReference type="ChEBI" id="CHEBI:29105"/>
        <note>catalytic</note>
    </ligand>
</feature>
<keyword evidence="3 8" id="KW-0479">Metal-binding</keyword>
<comment type="catalytic activity">
    <reaction evidence="6 8">
        <text>Release of a C-terminal amino acid with broad specificity, except for -Pro.</text>
        <dbReference type="EC" id="3.4.17.19"/>
    </reaction>
</comment>
<keyword evidence="2 8" id="KW-0645">Protease</keyword>
<evidence type="ECO:0000256" key="6">
    <source>
        <dbReference type="ARBA" id="ARBA00052755"/>
    </source>
</evidence>
<comment type="similarity">
    <text evidence="7 8">Belongs to the peptidase M32 family.</text>
</comment>
<evidence type="ECO:0000256" key="8">
    <source>
        <dbReference type="PIRNR" id="PIRNR006615"/>
    </source>
</evidence>
<evidence type="ECO:0000313" key="12">
    <source>
        <dbReference type="Proteomes" id="UP000199488"/>
    </source>
</evidence>
<dbReference type="Pfam" id="PF02074">
    <property type="entry name" value="Peptidase_M32"/>
    <property type="match status" value="1"/>
</dbReference>
<keyword evidence="4 8" id="KW-0378">Hydrolase</keyword>
<dbReference type="GO" id="GO:0004181">
    <property type="term" value="F:metallocarboxypeptidase activity"/>
    <property type="evidence" value="ECO:0007669"/>
    <property type="project" value="UniProtKB-UniRule"/>
</dbReference>
<name>A0A1H2R5X6_9BACI</name>
<evidence type="ECO:0000256" key="7">
    <source>
        <dbReference type="ARBA" id="ARBA00061580"/>
    </source>
</evidence>
<dbReference type="AlphaFoldDB" id="A0A1H2R5X6"/>
<evidence type="ECO:0000256" key="5">
    <source>
        <dbReference type="ARBA" id="ARBA00023049"/>
    </source>
</evidence>
<dbReference type="InterPro" id="IPR001333">
    <property type="entry name" value="Peptidase_M32_Taq"/>
</dbReference>
<feature type="binding site" evidence="9">
    <location>
        <position position="268"/>
    </location>
    <ligand>
        <name>Zn(2+)</name>
        <dbReference type="ChEBI" id="CHEBI:29105"/>
        <note>catalytic</note>
    </ligand>
</feature>
<evidence type="ECO:0000256" key="4">
    <source>
        <dbReference type="ARBA" id="ARBA00022801"/>
    </source>
</evidence>
<keyword evidence="1 8" id="KW-0121">Carboxypeptidase</keyword>
<dbReference type="Gene3D" id="1.10.1370.30">
    <property type="match status" value="1"/>
</dbReference>
<dbReference type="OrthoDB" id="9772308at2"/>
<evidence type="ECO:0000256" key="3">
    <source>
        <dbReference type="ARBA" id="ARBA00022723"/>
    </source>
</evidence>
<keyword evidence="5 8" id="KW-0482">Metalloprotease</keyword>
<feature type="active site" description="Proton donor/acceptor" evidence="10">
    <location>
        <position position="269"/>
    </location>
</feature>
<dbReference type="EMBL" id="FNNC01000001">
    <property type="protein sequence ID" value="SDW14254.1"/>
    <property type="molecule type" value="Genomic_DNA"/>
</dbReference>
<sequence>MPDYVQIERDFLTEQRSLNAYDQALSLLGWDARTGAPKKGVEERSEVVGALATELFARKTSGRLKEMSQYLLEPEAAAQVSAVARRAAEETLTEVERMERLPQDEYQAFTTLTSKTESYWEEAKAAGDFEGFRPYLEEIVAYQRRFADYLGYDGHPYDALLHDFEPGMTVSTLDTTFSRLRDGLMPLVEQVKGSPARPDTSFLHAHFPKDRQRAFSEHVLRQMTYDFDAGRLDETVHPFAVGLNRNDVRVTTKYDESDFRTAVFGTIHEGGHALYEQNLGRDLAGTVLADGASMGIHESQSLFWENFVARTRSFWENNYDKLQELSGGQFQHVALDDFYFAVNSVEPSLIRIEADEMTYSLHIILRYELEKALIEGSLEVKDLPEAWNEKMKQYLGVVPSNHSEGVLQDVHWAGGAFGYFPSYALGYIYAAQFQQAMRRDLPAFDELIASGDLAPVRHWLTEHVHQHGRMKRPADIVAAATGEGTNPEPLLAHLSHKYQSLYRWS</sequence>
<evidence type="ECO:0000256" key="2">
    <source>
        <dbReference type="ARBA" id="ARBA00022670"/>
    </source>
</evidence>
<comment type="function">
    <text evidence="8">Broad specificity carboxypetidase that releases amino acids sequentially from the C-terminus, including neutral, aromatic, polar and basic residues.</text>
</comment>
<dbReference type="FunFam" id="1.10.1370.30:FF:000003">
    <property type="entry name" value="Thermostable carboxypeptidase 1"/>
    <property type="match status" value="1"/>
</dbReference>
<keyword evidence="9" id="KW-0862">Zinc</keyword>
<dbReference type="STRING" id="1122204.SAMN05421781_0591"/>
<evidence type="ECO:0000313" key="11">
    <source>
        <dbReference type="EMBL" id="SDW14254.1"/>
    </source>
</evidence>
<feature type="binding site" evidence="9">
    <location>
        <position position="272"/>
    </location>
    <ligand>
        <name>Zn(2+)</name>
        <dbReference type="ChEBI" id="CHEBI:29105"/>
        <note>catalytic</note>
    </ligand>
</feature>
<proteinExistence type="inferred from homology"/>
<dbReference type="CDD" id="cd06460">
    <property type="entry name" value="M32_Taq"/>
    <property type="match status" value="1"/>
</dbReference>
<evidence type="ECO:0000256" key="1">
    <source>
        <dbReference type="ARBA" id="ARBA00022645"/>
    </source>
</evidence>
<dbReference type="SUPFAM" id="SSF55486">
    <property type="entry name" value="Metalloproteases ('zincins'), catalytic domain"/>
    <property type="match status" value="1"/>
</dbReference>
<dbReference type="GO" id="GO:0006508">
    <property type="term" value="P:proteolysis"/>
    <property type="evidence" value="ECO:0007669"/>
    <property type="project" value="UniProtKB-UniRule"/>
</dbReference>
<reference evidence="11 12" key="1">
    <citation type="submission" date="2016-10" db="EMBL/GenBank/DDBJ databases">
        <authorList>
            <person name="de Groot N.N."/>
        </authorList>
    </citation>
    <scope>NUCLEOTIDE SEQUENCE [LARGE SCALE GENOMIC DNA]</scope>
    <source>
        <strain evidence="11 12">DSM 23126</strain>
    </source>
</reference>
<organism evidence="11 12">
    <name type="scientific">Marinococcus luteus</name>
    <dbReference type="NCBI Taxonomy" id="1122204"/>
    <lineage>
        <taxon>Bacteria</taxon>
        <taxon>Bacillati</taxon>
        <taxon>Bacillota</taxon>
        <taxon>Bacilli</taxon>
        <taxon>Bacillales</taxon>
        <taxon>Bacillaceae</taxon>
        <taxon>Marinococcus</taxon>
    </lineage>
</organism>
<evidence type="ECO:0000256" key="10">
    <source>
        <dbReference type="PIRSR" id="PIRSR006615-2"/>
    </source>
</evidence>
<comment type="cofactor">
    <cofactor evidence="9">
        <name>Zn(2+)</name>
        <dbReference type="ChEBI" id="CHEBI:29105"/>
    </cofactor>
    <text evidence="9">Binds 1 zinc ion per subunit.</text>
</comment>
<dbReference type="PANTHER" id="PTHR34217:SF1">
    <property type="entry name" value="CARBOXYPEPTIDASE 1"/>
    <property type="match status" value="1"/>
</dbReference>
<dbReference type="EC" id="3.4.17.19" evidence="8"/>